<evidence type="ECO:0000259" key="1">
    <source>
        <dbReference type="Pfam" id="PF13480"/>
    </source>
</evidence>
<evidence type="ECO:0000313" key="3">
    <source>
        <dbReference type="Proteomes" id="UP001138768"/>
    </source>
</evidence>
<dbReference type="AlphaFoldDB" id="A0A9X1B2H7"/>
<dbReference type="InterPro" id="IPR038740">
    <property type="entry name" value="BioF2-like_GNAT_dom"/>
</dbReference>
<evidence type="ECO:0000313" key="2">
    <source>
        <dbReference type="EMBL" id="MBK1617413.1"/>
    </source>
</evidence>
<protein>
    <recommendedName>
        <fullName evidence="1">BioF2-like acetyltransferase domain-containing protein</fullName>
    </recommendedName>
</protein>
<dbReference type="InterPro" id="IPR050644">
    <property type="entry name" value="PG_Glycine_Bridge_Synth"/>
</dbReference>
<keyword evidence="3" id="KW-1185">Reference proteome</keyword>
<organism evidence="2 3">
    <name type="scientific">Lamprobacter modestohalophilus</name>
    <dbReference type="NCBI Taxonomy" id="1064514"/>
    <lineage>
        <taxon>Bacteria</taxon>
        <taxon>Pseudomonadati</taxon>
        <taxon>Pseudomonadota</taxon>
        <taxon>Gammaproteobacteria</taxon>
        <taxon>Chromatiales</taxon>
        <taxon>Chromatiaceae</taxon>
        <taxon>Lamprobacter</taxon>
    </lineage>
</organism>
<dbReference type="PANTHER" id="PTHR36174:SF1">
    <property type="entry name" value="LIPID II:GLYCINE GLYCYLTRANSFERASE"/>
    <property type="match status" value="1"/>
</dbReference>
<dbReference type="Pfam" id="PF13480">
    <property type="entry name" value="Acetyltransf_6"/>
    <property type="match status" value="1"/>
</dbReference>
<name>A0A9X1B2H7_9GAMM</name>
<dbReference type="InterPro" id="IPR016181">
    <property type="entry name" value="Acyl_CoA_acyltransferase"/>
</dbReference>
<reference evidence="2 3" key="1">
    <citation type="journal article" date="2020" name="Microorganisms">
        <title>Osmotic Adaptation and Compatible Solute Biosynthesis of Phototrophic Bacteria as Revealed from Genome Analyses.</title>
        <authorList>
            <person name="Imhoff J.F."/>
            <person name="Rahn T."/>
            <person name="Kunzel S."/>
            <person name="Keller A."/>
            <person name="Neulinger S.C."/>
        </authorList>
    </citation>
    <scope>NUCLEOTIDE SEQUENCE [LARGE SCALE GENOMIC DNA]</scope>
    <source>
        <strain evidence="2 3">DSM 25653</strain>
    </source>
</reference>
<gene>
    <name evidence="2" type="ORF">CKO42_02865</name>
</gene>
<dbReference type="SUPFAM" id="SSF55729">
    <property type="entry name" value="Acyl-CoA N-acyltransferases (Nat)"/>
    <property type="match status" value="2"/>
</dbReference>
<dbReference type="PANTHER" id="PTHR36174">
    <property type="entry name" value="LIPID II:GLYCINE GLYCYLTRANSFERASE"/>
    <property type="match status" value="1"/>
</dbReference>
<sequence>MLHGQRGRCRPAGVGPLRTASSGVDIRPWQAGDEAQWDAFVDQHGAATPYHASAWLKSVEHAYRHPNQSLLAFQRDSVVGVAPACQFNRPLGKPTLCCQPFCDTGHILSADQKIHDALKNALADQARTIGATQLTYRASDTDPTDQPPAPGAKVQMRLALPDDPATLLASFKSKLRSQIRKAEKNGLTVSTATDDAHLDAFYRIMAVNMRKLGSPVHSRQWFASVRNHYCQRCAITIVWHGTVPIGAGLVLRSRSLISIPWASTLASHNPLAPNMLLYWTILAQACQEEAGSFDFGRSTVDEGTYKFKQQWGAKPVNLYCYHGHPDAFAPVLWQQEEAITSVRAWVIDAWSKLPLPLTNWAGPRIRKYISL</sequence>
<dbReference type="Proteomes" id="UP001138768">
    <property type="component" value="Unassembled WGS sequence"/>
</dbReference>
<dbReference type="EMBL" id="NRRY01000003">
    <property type="protein sequence ID" value="MBK1617413.1"/>
    <property type="molecule type" value="Genomic_DNA"/>
</dbReference>
<proteinExistence type="predicted"/>
<dbReference type="Gene3D" id="3.40.630.30">
    <property type="match status" value="1"/>
</dbReference>
<feature type="domain" description="BioF2-like acetyltransferase" evidence="1">
    <location>
        <begin position="170"/>
        <end position="308"/>
    </location>
</feature>
<accession>A0A9X1B2H7</accession>
<comment type="caution">
    <text evidence="2">The sequence shown here is derived from an EMBL/GenBank/DDBJ whole genome shotgun (WGS) entry which is preliminary data.</text>
</comment>